<evidence type="ECO:0000313" key="2">
    <source>
        <dbReference type="EMBL" id="CRK74760.1"/>
    </source>
</evidence>
<evidence type="ECO:0000256" key="1">
    <source>
        <dbReference type="SAM" id="SignalP"/>
    </source>
</evidence>
<gene>
    <name evidence="2" type="ORF">NIG5292_00797</name>
</gene>
<accession>A0A0U1NJ63</accession>
<organism evidence="2 3">
    <name type="scientific">Nereida ignava</name>
    <dbReference type="NCBI Taxonomy" id="282199"/>
    <lineage>
        <taxon>Bacteria</taxon>
        <taxon>Pseudomonadati</taxon>
        <taxon>Pseudomonadota</taxon>
        <taxon>Alphaproteobacteria</taxon>
        <taxon>Rhodobacterales</taxon>
        <taxon>Roseobacteraceae</taxon>
        <taxon>Nereida</taxon>
    </lineage>
</organism>
<dbReference type="STRING" id="282199.GCA_001049735_00797"/>
<dbReference type="EMBL" id="CVQV01000004">
    <property type="protein sequence ID" value="CRK74760.1"/>
    <property type="molecule type" value="Genomic_DNA"/>
</dbReference>
<evidence type="ECO:0000313" key="3">
    <source>
        <dbReference type="Proteomes" id="UP000048949"/>
    </source>
</evidence>
<dbReference type="Proteomes" id="UP000048949">
    <property type="component" value="Unassembled WGS sequence"/>
</dbReference>
<protein>
    <recommendedName>
        <fullName evidence="4">Metal-binding protein</fullName>
    </recommendedName>
</protein>
<feature type="signal peptide" evidence="1">
    <location>
        <begin position="1"/>
        <end position="28"/>
    </location>
</feature>
<proteinExistence type="predicted"/>
<feature type="chain" id="PRO_5006712106" description="Metal-binding protein" evidence="1">
    <location>
        <begin position="29"/>
        <end position="158"/>
    </location>
</feature>
<reference evidence="2 3" key="1">
    <citation type="submission" date="2015-04" db="EMBL/GenBank/DDBJ databases">
        <authorList>
            <person name="Syromyatnikov M.Y."/>
            <person name="Popov V.N."/>
        </authorList>
    </citation>
    <scope>NUCLEOTIDE SEQUENCE [LARGE SCALE GENOMIC DNA]</scope>
    <source>
        <strain evidence="2 3">CECT 5292</strain>
    </source>
</reference>
<evidence type="ECO:0008006" key="4">
    <source>
        <dbReference type="Google" id="ProtNLM"/>
    </source>
</evidence>
<dbReference type="OrthoDB" id="14727at2"/>
<dbReference type="RefSeq" id="WP_048598209.1">
    <property type="nucleotide sequence ID" value="NZ_CVPC01000004.1"/>
</dbReference>
<keyword evidence="1" id="KW-0732">Signal</keyword>
<sequence>MTTLDFNRRAVLGGLCATGFTMAVPALAATGPLMQVVKDPNCGCCGAWINVMASAGFDVKVRDVPYDDLVQLKADSGISDEMASCHTAHVDGYIIEGHVPAPDIERLLAERPDAIGLAVPGMPWGSPGMGPENKRDAYTVYLIRKDGSVETFTEYEAA</sequence>
<dbReference type="Pfam" id="PF04214">
    <property type="entry name" value="DUF411"/>
    <property type="match status" value="1"/>
</dbReference>
<keyword evidence="3" id="KW-1185">Reference proteome</keyword>
<dbReference type="AlphaFoldDB" id="A0A0U1NJ63"/>
<dbReference type="InterPro" id="IPR006311">
    <property type="entry name" value="TAT_signal"/>
</dbReference>
<dbReference type="InterPro" id="IPR007332">
    <property type="entry name" value="DUF411"/>
</dbReference>
<dbReference type="PROSITE" id="PS51318">
    <property type="entry name" value="TAT"/>
    <property type="match status" value="1"/>
</dbReference>
<name>A0A0U1NJ63_9RHOB</name>